<evidence type="ECO:0000313" key="11">
    <source>
        <dbReference type="Proteomes" id="UP001374579"/>
    </source>
</evidence>
<evidence type="ECO:0000256" key="2">
    <source>
        <dbReference type="ARBA" id="ARBA00002039"/>
    </source>
</evidence>
<comment type="catalytic activity">
    <reaction evidence="1">
        <text>[L-4-(L-arginin-2-N-yl)aspartate](n) + H2O = [L-4-(L-arginin-2-N-yl)aspartate](n-1) + L-4-(L-arginin-2-N-yl)aspartate</text>
        <dbReference type="Rhea" id="RHEA:12845"/>
        <dbReference type="Rhea" id="RHEA-COMP:13728"/>
        <dbReference type="Rhea" id="RHEA-COMP:13734"/>
        <dbReference type="ChEBI" id="CHEBI:15377"/>
        <dbReference type="ChEBI" id="CHEBI:137986"/>
        <dbReference type="ChEBI" id="CHEBI:137991"/>
        <dbReference type="EC" id="3.4.15.6"/>
    </reaction>
</comment>
<feature type="chain" id="PRO_5042984725" description="Cyanophycinase" evidence="9">
    <location>
        <begin position="21"/>
        <end position="421"/>
    </location>
</feature>
<keyword evidence="8" id="KW-0720">Serine protease</keyword>
<dbReference type="CDD" id="cd03145">
    <property type="entry name" value="GAT1_cyanophycinase"/>
    <property type="match status" value="1"/>
</dbReference>
<keyword evidence="11" id="KW-1185">Reference proteome</keyword>
<dbReference type="PANTHER" id="PTHR36175">
    <property type="entry name" value="CYANOPHYCINASE"/>
    <property type="match status" value="1"/>
</dbReference>
<dbReference type="InterPro" id="IPR005320">
    <property type="entry name" value="Peptidase_S51"/>
</dbReference>
<comment type="function">
    <text evidence="2">Exopeptidase that catalyzes the hydrolytic cleavage of multi-L-arginyl-poly-L-aspartic acid (cyanophycin; a water-insoluble reserve polymer) into aspartate-arginine dipeptides.</text>
</comment>
<evidence type="ECO:0000256" key="8">
    <source>
        <dbReference type="ARBA" id="ARBA00022825"/>
    </source>
</evidence>
<reference evidence="10 11" key="1">
    <citation type="submission" date="2024-02" db="EMBL/GenBank/DDBJ databases">
        <title>Chromosome-scale genome assembly of the rough periwinkle Littorina saxatilis.</title>
        <authorList>
            <person name="De Jode A."/>
            <person name="Faria R."/>
            <person name="Formenti G."/>
            <person name="Sims Y."/>
            <person name="Smith T.P."/>
            <person name="Tracey A."/>
            <person name="Wood J.M.D."/>
            <person name="Zagrodzka Z.B."/>
            <person name="Johannesson K."/>
            <person name="Butlin R.K."/>
            <person name="Leder E.H."/>
        </authorList>
    </citation>
    <scope>NUCLEOTIDE SEQUENCE [LARGE SCALE GENOMIC DNA]</scope>
    <source>
        <strain evidence="10">Snail1</strain>
        <tissue evidence="10">Muscle</tissue>
    </source>
</reference>
<evidence type="ECO:0000256" key="5">
    <source>
        <dbReference type="ARBA" id="ARBA00015719"/>
    </source>
</evidence>
<dbReference type="Gene3D" id="3.40.50.880">
    <property type="match status" value="1"/>
</dbReference>
<dbReference type="EC" id="3.4.15.6" evidence="4"/>
<keyword evidence="7" id="KW-0378">Hydrolase</keyword>
<proteinExistence type="inferred from homology"/>
<evidence type="ECO:0000256" key="3">
    <source>
        <dbReference type="ARBA" id="ARBA00006534"/>
    </source>
</evidence>
<evidence type="ECO:0000256" key="4">
    <source>
        <dbReference type="ARBA" id="ARBA00013115"/>
    </source>
</evidence>
<comment type="similarity">
    <text evidence="3">Belongs to the peptidase S51 family.</text>
</comment>
<dbReference type="SUPFAM" id="SSF52317">
    <property type="entry name" value="Class I glutamine amidotransferase-like"/>
    <property type="match status" value="1"/>
</dbReference>
<evidence type="ECO:0000256" key="1">
    <source>
        <dbReference type="ARBA" id="ARBA00001092"/>
    </source>
</evidence>
<keyword evidence="6" id="KW-0645">Protease</keyword>
<evidence type="ECO:0000256" key="7">
    <source>
        <dbReference type="ARBA" id="ARBA00022801"/>
    </source>
</evidence>
<protein>
    <recommendedName>
        <fullName evidence="5">Cyanophycinase</fullName>
        <ecNumber evidence="4">3.4.15.6</ecNumber>
    </recommendedName>
</protein>
<sequence length="421" mass="45579">MHVHLGCTLLLVLLVNEVLCRTTSSILQSQLGAQGRSLVLVGGALSDNNAAVYNTIVQMAGGKGQARIGIVTSASLDPNTQYQGYSDVFINRYGAAATLHINVSIWDSSVAIDDHLANQVRNMTGFFFGGGDQSRTVQAMYLAGHKDSPVLSAIRDQFMAGAVIAGSSAGSACQPSSVMVTGGVSWDALKDGAQTSSKHTDDLTYNPDGGLGFLEGYVIDTHFANRGREGRMIRLLSDTYTLSRGTRRGVGIDENTALVVTHASTSNGRGQVLGEAGVTFFDLTSSYVDQSQRYFSIRNVYLTYLTHGDVYHLHDHDVTFAQDKTPLLGNENYDHALTSTDIFYGKSSSSSRKPEFLRVAASIFDARLDSSSYGTTYEKNPTFRVEMSKTGQSAVGYVKRAHDFHTDLHSYKNMYVSIHAA</sequence>
<dbReference type="EMBL" id="JBAMIC010000018">
    <property type="protein sequence ID" value="KAK7094812.1"/>
    <property type="molecule type" value="Genomic_DNA"/>
</dbReference>
<evidence type="ECO:0000256" key="6">
    <source>
        <dbReference type="ARBA" id="ARBA00022670"/>
    </source>
</evidence>
<dbReference type="Pfam" id="PF03575">
    <property type="entry name" value="Peptidase_S51"/>
    <property type="match status" value="1"/>
</dbReference>
<comment type="caution">
    <text evidence="10">The sequence shown here is derived from an EMBL/GenBank/DDBJ whole genome shotgun (WGS) entry which is preliminary data.</text>
</comment>
<dbReference type="InterPro" id="IPR029062">
    <property type="entry name" value="Class_I_gatase-like"/>
</dbReference>
<dbReference type="InterPro" id="IPR011811">
    <property type="entry name" value="Peptidase_S51_cyanophycinase"/>
</dbReference>
<dbReference type="GO" id="GO:0006508">
    <property type="term" value="P:proteolysis"/>
    <property type="evidence" value="ECO:0007669"/>
    <property type="project" value="UniProtKB-KW"/>
</dbReference>
<dbReference type="GO" id="GO:0008236">
    <property type="term" value="F:serine-type peptidase activity"/>
    <property type="evidence" value="ECO:0007669"/>
    <property type="project" value="UniProtKB-KW"/>
</dbReference>
<keyword evidence="9" id="KW-0732">Signal</keyword>
<organism evidence="10 11">
    <name type="scientific">Littorina saxatilis</name>
    <dbReference type="NCBI Taxonomy" id="31220"/>
    <lineage>
        <taxon>Eukaryota</taxon>
        <taxon>Metazoa</taxon>
        <taxon>Spiralia</taxon>
        <taxon>Lophotrochozoa</taxon>
        <taxon>Mollusca</taxon>
        <taxon>Gastropoda</taxon>
        <taxon>Caenogastropoda</taxon>
        <taxon>Littorinimorpha</taxon>
        <taxon>Littorinoidea</taxon>
        <taxon>Littorinidae</taxon>
        <taxon>Littorina</taxon>
    </lineage>
</organism>
<dbReference type="PIRSF" id="PIRSF032067">
    <property type="entry name" value="Cyanophycinase"/>
    <property type="match status" value="1"/>
</dbReference>
<evidence type="ECO:0000313" key="10">
    <source>
        <dbReference type="EMBL" id="KAK7094812.1"/>
    </source>
</evidence>
<dbReference type="PANTHER" id="PTHR36175:SF1">
    <property type="entry name" value="CYANOPHYCINASE"/>
    <property type="match status" value="1"/>
</dbReference>
<accession>A0AAN9AXD6</accession>
<name>A0AAN9AXD6_9CAEN</name>
<dbReference type="GO" id="GO:0008241">
    <property type="term" value="F:peptidyl-dipeptidase activity"/>
    <property type="evidence" value="ECO:0007669"/>
    <property type="project" value="UniProtKB-EC"/>
</dbReference>
<dbReference type="Proteomes" id="UP001374579">
    <property type="component" value="Unassembled WGS sequence"/>
</dbReference>
<gene>
    <name evidence="10" type="ORF">V1264_006312</name>
</gene>
<evidence type="ECO:0000256" key="9">
    <source>
        <dbReference type="SAM" id="SignalP"/>
    </source>
</evidence>
<dbReference type="AlphaFoldDB" id="A0AAN9AXD6"/>
<feature type="signal peptide" evidence="9">
    <location>
        <begin position="1"/>
        <end position="20"/>
    </location>
</feature>